<comment type="caution">
    <text evidence="6">The sequence shown here is derived from an EMBL/GenBank/DDBJ whole genome shotgun (WGS) entry which is preliminary data.</text>
</comment>
<evidence type="ECO:0000259" key="5">
    <source>
        <dbReference type="PROSITE" id="PS50931"/>
    </source>
</evidence>
<dbReference type="RefSeq" id="WP_119593612.1">
    <property type="nucleotide sequence ID" value="NZ_QXFM01000117.1"/>
</dbReference>
<keyword evidence="7" id="KW-1185">Reference proteome</keyword>
<name>A0A3A1P125_9SPHN</name>
<dbReference type="Pfam" id="PF03466">
    <property type="entry name" value="LysR_substrate"/>
    <property type="match status" value="1"/>
</dbReference>
<dbReference type="InterPro" id="IPR036388">
    <property type="entry name" value="WH-like_DNA-bd_sf"/>
</dbReference>
<organism evidence="6 7">
    <name type="scientific">Aurantiacibacter xanthus</name>
    <dbReference type="NCBI Taxonomy" id="1784712"/>
    <lineage>
        <taxon>Bacteria</taxon>
        <taxon>Pseudomonadati</taxon>
        <taxon>Pseudomonadota</taxon>
        <taxon>Alphaproteobacteria</taxon>
        <taxon>Sphingomonadales</taxon>
        <taxon>Erythrobacteraceae</taxon>
        <taxon>Aurantiacibacter</taxon>
    </lineage>
</organism>
<keyword evidence="4" id="KW-0804">Transcription</keyword>
<feature type="domain" description="HTH lysR-type" evidence="5">
    <location>
        <begin position="8"/>
        <end position="65"/>
    </location>
</feature>
<dbReference type="Pfam" id="PF00126">
    <property type="entry name" value="HTH_1"/>
    <property type="match status" value="1"/>
</dbReference>
<comment type="similarity">
    <text evidence="1">Belongs to the LysR transcriptional regulatory family.</text>
</comment>
<accession>A0A3A1P125</accession>
<dbReference type="GO" id="GO:0003700">
    <property type="term" value="F:DNA-binding transcription factor activity"/>
    <property type="evidence" value="ECO:0007669"/>
    <property type="project" value="InterPro"/>
</dbReference>
<dbReference type="PANTHER" id="PTHR30118:SF15">
    <property type="entry name" value="TRANSCRIPTIONAL REGULATORY PROTEIN"/>
    <property type="match status" value="1"/>
</dbReference>
<dbReference type="InterPro" id="IPR050389">
    <property type="entry name" value="LysR-type_TF"/>
</dbReference>
<proteinExistence type="inferred from homology"/>
<evidence type="ECO:0000256" key="3">
    <source>
        <dbReference type="ARBA" id="ARBA00023125"/>
    </source>
</evidence>
<sequence length="312" mass="35244">MKERLRELDLNLLVILDALFRCANVSRAAEELQMSQSAVSHALKRLRVLFDDELFIRAREGMAPTPKASQLSGYVAEIVRLARLTMLSGQTFDPAASDRTLSVALGDAGDMVMLPDLARHIRDAGSHLRISSISCSAEEAVPLLASGKLDVYVGNMQGSTSDILCQRLYEDRLVIIASSKHRVRKRMNFEQYQQSEHIAVQMRTKPSARNVVTNLFEGQGVIRKATIETPHLASVPLVLERNDHLISTVPISLAEYFQKTAKLKIIEPDFYLPNIEISQYWHRRYNNDSFVTWARHAIRDLFQNRPVKFGLG</sequence>
<evidence type="ECO:0000313" key="7">
    <source>
        <dbReference type="Proteomes" id="UP000265366"/>
    </source>
</evidence>
<evidence type="ECO:0000256" key="2">
    <source>
        <dbReference type="ARBA" id="ARBA00023015"/>
    </source>
</evidence>
<dbReference type="OrthoDB" id="8339333at2"/>
<keyword evidence="3" id="KW-0238">DNA-binding</keyword>
<dbReference type="AlphaFoldDB" id="A0A3A1P125"/>
<dbReference type="InterPro" id="IPR036390">
    <property type="entry name" value="WH_DNA-bd_sf"/>
</dbReference>
<dbReference type="SUPFAM" id="SSF53850">
    <property type="entry name" value="Periplasmic binding protein-like II"/>
    <property type="match status" value="1"/>
</dbReference>
<dbReference type="Gene3D" id="3.40.190.10">
    <property type="entry name" value="Periplasmic binding protein-like II"/>
    <property type="match status" value="2"/>
</dbReference>
<dbReference type="PROSITE" id="PS50931">
    <property type="entry name" value="HTH_LYSR"/>
    <property type="match status" value="1"/>
</dbReference>
<evidence type="ECO:0000256" key="1">
    <source>
        <dbReference type="ARBA" id="ARBA00009437"/>
    </source>
</evidence>
<dbReference type="SUPFAM" id="SSF46785">
    <property type="entry name" value="Winged helix' DNA-binding domain"/>
    <property type="match status" value="1"/>
</dbReference>
<reference evidence="6 7" key="1">
    <citation type="submission" date="2018-08" db="EMBL/GenBank/DDBJ databases">
        <title>Erythrobacter zhengii sp.nov., a bacterium isolated from deep-sea sediment.</title>
        <authorList>
            <person name="Fang C."/>
            <person name="Wu Y.-H."/>
            <person name="Sun C."/>
            <person name="Wang H."/>
            <person name="Cheng H."/>
            <person name="Meng F.-X."/>
            <person name="Wang C.-S."/>
            <person name="Xu X.-W."/>
        </authorList>
    </citation>
    <scope>NUCLEOTIDE SEQUENCE [LARGE SCALE GENOMIC DNA]</scope>
    <source>
        <strain evidence="6 7">CCTCC AB 2015396</strain>
    </source>
</reference>
<dbReference type="PANTHER" id="PTHR30118">
    <property type="entry name" value="HTH-TYPE TRANSCRIPTIONAL REGULATOR LEUO-RELATED"/>
    <property type="match status" value="1"/>
</dbReference>
<protein>
    <submittedName>
        <fullName evidence="6">LysR family transcriptional regulator</fullName>
    </submittedName>
</protein>
<dbReference type="GO" id="GO:0003677">
    <property type="term" value="F:DNA binding"/>
    <property type="evidence" value="ECO:0007669"/>
    <property type="project" value="UniProtKB-KW"/>
</dbReference>
<dbReference type="InterPro" id="IPR005119">
    <property type="entry name" value="LysR_subst-bd"/>
</dbReference>
<dbReference type="EMBL" id="QXFM01000117">
    <property type="protein sequence ID" value="RIV82623.1"/>
    <property type="molecule type" value="Genomic_DNA"/>
</dbReference>
<dbReference type="InterPro" id="IPR000847">
    <property type="entry name" value="LysR_HTH_N"/>
</dbReference>
<evidence type="ECO:0000256" key="4">
    <source>
        <dbReference type="ARBA" id="ARBA00023163"/>
    </source>
</evidence>
<dbReference type="PRINTS" id="PR00039">
    <property type="entry name" value="HTHLYSR"/>
</dbReference>
<dbReference type="Gene3D" id="1.10.10.10">
    <property type="entry name" value="Winged helix-like DNA-binding domain superfamily/Winged helix DNA-binding domain"/>
    <property type="match status" value="1"/>
</dbReference>
<gene>
    <name evidence="6" type="ORF">D2V17_15015</name>
</gene>
<dbReference type="Proteomes" id="UP000265366">
    <property type="component" value="Unassembled WGS sequence"/>
</dbReference>
<evidence type="ECO:0000313" key="6">
    <source>
        <dbReference type="EMBL" id="RIV82623.1"/>
    </source>
</evidence>
<keyword evidence="2" id="KW-0805">Transcription regulation</keyword>